<evidence type="ECO:0000313" key="9">
    <source>
        <dbReference type="Proteomes" id="UP000006866"/>
    </source>
</evidence>
<evidence type="ECO:0000256" key="4">
    <source>
        <dbReference type="ARBA" id="ARBA00047645"/>
    </source>
</evidence>
<sequence>MTVKKVQKQIFISGRVQGVGFRAFCQKQASALKIKGWVKNLKDSRVEAVIEGKETNIRQMIKKLKKGPSFARVDNLKIIDRDLTGFNNFEIKY</sequence>
<comment type="similarity">
    <text evidence="1 6">Belongs to the acylphosphatase family.</text>
</comment>
<dbReference type="EC" id="3.6.1.7" evidence="2 5"/>
<dbReference type="PATRIC" id="fig|572479.3.peg.993"/>
<dbReference type="Gene3D" id="3.30.70.100">
    <property type="match status" value="1"/>
</dbReference>
<dbReference type="HOGENOM" id="CLU_141932_3_2_9"/>
<evidence type="ECO:0000256" key="2">
    <source>
        <dbReference type="ARBA" id="ARBA00012150"/>
    </source>
</evidence>
<feature type="active site" evidence="5">
    <location>
        <position position="40"/>
    </location>
</feature>
<dbReference type="InterPro" id="IPR036046">
    <property type="entry name" value="Acylphosphatase-like_dom_sf"/>
</dbReference>
<dbReference type="eggNOG" id="COG1254">
    <property type="taxonomic scope" value="Bacteria"/>
</dbReference>
<evidence type="ECO:0000256" key="1">
    <source>
        <dbReference type="ARBA" id="ARBA00005614"/>
    </source>
</evidence>
<reference evidence="8 9" key="2">
    <citation type="journal article" date="2011" name="Stand. Genomic Sci.">
        <title>Complete genome sequence of the extremely halophilic Halanaerobium praevalens type strain (GSL).</title>
        <authorList>
            <person name="Ivanova N."/>
            <person name="Sikorski J."/>
            <person name="Chertkov O."/>
            <person name="Nolan M."/>
            <person name="Lucas S."/>
            <person name="Hammon N."/>
            <person name="Deshpande S."/>
            <person name="Cheng J.F."/>
            <person name="Tapia R."/>
            <person name="Han C."/>
            <person name="Goodwin L."/>
            <person name="Pitluck S."/>
            <person name="Huntemann M."/>
            <person name="Liolios K."/>
            <person name="Pagani I."/>
            <person name="Mavromatis K."/>
            <person name="Ovchinikova G."/>
            <person name="Pati A."/>
            <person name="Chen A."/>
            <person name="Palaniappan K."/>
            <person name="Land M."/>
            <person name="Hauser L."/>
            <person name="Brambilla E.M."/>
            <person name="Kannan K.P."/>
            <person name="Rohde M."/>
            <person name="Tindall B.J."/>
            <person name="Goker M."/>
            <person name="Detter J.C."/>
            <person name="Woyke T."/>
            <person name="Bristow J."/>
            <person name="Eisen J.A."/>
            <person name="Markowitz V."/>
            <person name="Hugenholtz P."/>
            <person name="Kyrpides N.C."/>
            <person name="Klenk H.P."/>
            <person name="Lapidus A."/>
        </authorList>
    </citation>
    <scope>NUCLEOTIDE SEQUENCE [LARGE SCALE GENOMIC DNA]</scope>
    <source>
        <strain evidence="9">ATCC 33744 / DSM 2228 / GSL</strain>
    </source>
</reference>
<dbReference type="AlphaFoldDB" id="E3DS13"/>
<dbReference type="PANTHER" id="PTHR47268:SF4">
    <property type="entry name" value="ACYLPHOSPHATASE"/>
    <property type="match status" value="1"/>
</dbReference>
<dbReference type="InterPro" id="IPR017968">
    <property type="entry name" value="Acylphosphatase_CS"/>
</dbReference>
<gene>
    <name evidence="8" type="ordered locus">Hprae_0983</name>
</gene>
<keyword evidence="5" id="KW-0378">Hydrolase</keyword>
<organism evidence="8 9">
    <name type="scientific">Halanaerobium praevalens (strain ATCC 33744 / DSM 2228 / GSL)</name>
    <dbReference type="NCBI Taxonomy" id="572479"/>
    <lineage>
        <taxon>Bacteria</taxon>
        <taxon>Bacillati</taxon>
        <taxon>Bacillota</taxon>
        <taxon>Clostridia</taxon>
        <taxon>Halanaerobiales</taxon>
        <taxon>Halanaerobiaceae</taxon>
        <taxon>Halanaerobium</taxon>
    </lineage>
</organism>
<dbReference type="KEGG" id="hpk:Hprae_0983"/>
<dbReference type="PROSITE" id="PS51160">
    <property type="entry name" value="ACYLPHOSPHATASE_3"/>
    <property type="match status" value="1"/>
</dbReference>
<keyword evidence="9" id="KW-1185">Reference proteome</keyword>
<evidence type="ECO:0000256" key="5">
    <source>
        <dbReference type="PROSITE-ProRule" id="PRU00520"/>
    </source>
</evidence>
<evidence type="ECO:0000256" key="3">
    <source>
        <dbReference type="ARBA" id="ARBA00015991"/>
    </source>
</evidence>
<dbReference type="Proteomes" id="UP000006866">
    <property type="component" value="Chromosome"/>
</dbReference>
<name>E3DS13_HALPG</name>
<dbReference type="STRING" id="572479.Hprae_0983"/>
<evidence type="ECO:0000259" key="7">
    <source>
        <dbReference type="PROSITE" id="PS51160"/>
    </source>
</evidence>
<dbReference type="Pfam" id="PF00708">
    <property type="entry name" value="Acylphosphatase"/>
    <property type="match status" value="1"/>
</dbReference>
<dbReference type="OrthoDB" id="9808093at2"/>
<proteinExistence type="inferred from homology"/>
<feature type="domain" description="Acylphosphatase-like" evidence="7">
    <location>
        <begin position="7"/>
        <end position="93"/>
    </location>
</feature>
<evidence type="ECO:0000313" key="8">
    <source>
        <dbReference type="EMBL" id="ADO77137.1"/>
    </source>
</evidence>
<dbReference type="PANTHER" id="PTHR47268">
    <property type="entry name" value="ACYLPHOSPHATASE"/>
    <property type="match status" value="1"/>
</dbReference>
<protein>
    <recommendedName>
        <fullName evidence="3 5">acylphosphatase</fullName>
        <ecNumber evidence="2 5">3.6.1.7</ecNumber>
    </recommendedName>
</protein>
<dbReference type="GO" id="GO:0003998">
    <property type="term" value="F:acylphosphatase activity"/>
    <property type="evidence" value="ECO:0007669"/>
    <property type="project" value="UniProtKB-EC"/>
</dbReference>
<dbReference type="PROSITE" id="PS00150">
    <property type="entry name" value="ACYLPHOSPHATASE_1"/>
    <property type="match status" value="1"/>
</dbReference>
<dbReference type="SUPFAM" id="SSF54975">
    <property type="entry name" value="Acylphosphatase/BLUF domain-like"/>
    <property type="match status" value="1"/>
</dbReference>
<dbReference type="InterPro" id="IPR001792">
    <property type="entry name" value="Acylphosphatase-like_dom"/>
</dbReference>
<comment type="catalytic activity">
    <reaction evidence="4 5">
        <text>an acyl phosphate + H2O = a carboxylate + phosphate + H(+)</text>
        <dbReference type="Rhea" id="RHEA:14965"/>
        <dbReference type="ChEBI" id="CHEBI:15377"/>
        <dbReference type="ChEBI" id="CHEBI:15378"/>
        <dbReference type="ChEBI" id="CHEBI:29067"/>
        <dbReference type="ChEBI" id="CHEBI:43474"/>
        <dbReference type="ChEBI" id="CHEBI:59918"/>
        <dbReference type="EC" id="3.6.1.7"/>
    </reaction>
</comment>
<dbReference type="EMBL" id="CP002175">
    <property type="protein sequence ID" value="ADO77137.1"/>
    <property type="molecule type" value="Genomic_DNA"/>
</dbReference>
<accession>E3DS13</accession>
<feature type="active site" evidence="5">
    <location>
        <position position="22"/>
    </location>
</feature>
<evidence type="ECO:0000256" key="6">
    <source>
        <dbReference type="RuleBase" id="RU004168"/>
    </source>
</evidence>
<dbReference type="InterPro" id="IPR020456">
    <property type="entry name" value="Acylphosphatase"/>
</dbReference>
<reference evidence="9" key="1">
    <citation type="submission" date="2010-10" db="EMBL/GenBank/DDBJ databases">
        <title>The complete genome of Halanaerobium praevalens DSM 2228.</title>
        <authorList>
            <consortium name="US DOE Joint Genome Institute (JGI-PGF)"/>
            <person name="Lucas S."/>
            <person name="Copeland A."/>
            <person name="Lapidus A."/>
            <person name="Glavina del Rio T."/>
            <person name="Dalin E."/>
            <person name="Tice H."/>
            <person name="Bruce D."/>
            <person name="Goodwin L."/>
            <person name="Pitluck S."/>
            <person name="Kyrpides N."/>
            <person name="Mavromatis K."/>
            <person name="Ivanova N."/>
            <person name="Ovchinnikova G."/>
            <person name="Chertkov O."/>
            <person name="Detter J.C."/>
            <person name="Han C."/>
            <person name="Larimer F."/>
            <person name="Land M."/>
            <person name="Hauser L."/>
            <person name="Markowitz V."/>
            <person name="Cheng J.-F."/>
            <person name="Hugenholtz P."/>
            <person name="Woyke T."/>
            <person name="Wu D."/>
            <person name="Tindall B."/>
            <person name="Pomrenke H.G."/>
            <person name="Brambilla E."/>
            <person name="Klenk H.-P."/>
            <person name="Eisen J.A."/>
        </authorList>
    </citation>
    <scope>NUCLEOTIDE SEQUENCE [LARGE SCALE GENOMIC DNA]</scope>
    <source>
        <strain evidence="9">ATCC 33744 / DSM 2228 / GSL</strain>
    </source>
</reference>
<dbReference type="RefSeq" id="WP_014553170.1">
    <property type="nucleotide sequence ID" value="NC_017455.1"/>
</dbReference>